<name>A0A919RYE6_9CLOT</name>
<organism evidence="7 8">
    <name type="scientific">Clostridium polyendosporum</name>
    <dbReference type="NCBI Taxonomy" id="69208"/>
    <lineage>
        <taxon>Bacteria</taxon>
        <taxon>Bacillati</taxon>
        <taxon>Bacillota</taxon>
        <taxon>Clostridia</taxon>
        <taxon>Eubacteriales</taxon>
        <taxon>Clostridiaceae</taxon>
        <taxon>Clostridium</taxon>
    </lineage>
</organism>
<evidence type="ECO:0000313" key="7">
    <source>
        <dbReference type="EMBL" id="GIM28820.1"/>
    </source>
</evidence>
<dbReference type="Proteomes" id="UP000679179">
    <property type="component" value="Unassembled WGS sequence"/>
</dbReference>
<keyword evidence="2" id="KW-1003">Cell membrane</keyword>
<feature type="transmembrane region" description="Helical" evidence="6">
    <location>
        <begin position="253"/>
        <end position="280"/>
    </location>
</feature>
<feature type="transmembrane region" description="Helical" evidence="6">
    <location>
        <begin position="292"/>
        <end position="311"/>
    </location>
</feature>
<sequence>MSNNKKFMSKIPNDKIGLIIALIVIVMIFSFFNKNYFSNTNMMNILIAASLTGLVAIGETYLIIAGMIDLSAGSVAAFASVLAAVLLSKGVNLGVTLIVVIASGVFLGYVNALGVNKIKLEPFISTLATMSILRGVAYIICDGKPVYIANQTVINFGKNRFLGIPMPVIILILAFVVFGVLLAKTRFGRSVYVIGGNKEAARLAGLNPQRITTILFMITGALSTLGGFILAARMSSGQPAAANGLEFDAITAAVLGGTAFSGGVGTIFGTVLGVLILQGFNTGLIMLNVPVFWQYIARGLLLVIALAFDYLRKKNREKKLLAQSMSNTTTSPNSIAVQQIS</sequence>
<evidence type="ECO:0000313" key="8">
    <source>
        <dbReference type="Proteomes" id="UP000679179"/>
    </source>
</evidence>
<evidence type="ECO:0000256" key="5">
    <source>
        <dbReference type="ARBA" id="ARBA00023136"/>
    </source>
</evidence>
<evidence type="ECO:0000256" key="6">
    <source>
        <dbReference type="SAM" id="Phobius"/>
    </source>
</evidence>
<keyword evidence="3 6" id="KW-0812">Transmembrane</keyword>
<evidence type="ECO:0000256" key="1">
    <source>
        <dbReference type="ARBA" id="ARBA00004651"/>
    </source>
</evidence>
<dbReference type="GO" id="GO:0022857">
    <property type="term" value="F:transmembrane transporter activity"/>
    <property type="evidence" value="ECO:0007669"/>
    <property type="project" value="InterPro"/>
</dbReference>
<dbReference type="PANTHER" id="PTHR32196">
    <property type="entry name" value="ABC TRANSPORTER PERMEASE PROTEIN YPHD-RELATED-RELATED"/>
    <property type="match status" value="1"/>
</dbReference>
<feature type="transmembrane region" description="Helical" evidence="6">
    <location>
        <begin position="211"/>
        <end position="232"/>
    </location>
</feature>
<keyword evidence="4 6" id="KW-1133">Transmembrane helix</keyword>
<evidence type="ECO:0000256" key="4">
    <source>
        <dbReference type="ARBA" id="ARBA00022989"/>
    </source>
</evidence>
<comment type="subcellular location">
    <subcellularLocation>
        <location evidence="1">Cell membrane</location>
        <topology evidence="1">Multi-pass membrane protein</topology>
    </subcellularLocation>
</comment>
<feature type="transmembrane region" description="Helical" evidence="6">
    <location>
        <begin position="45"/>
        <end position="64"/>
    </location>
</feature>
<feature type="transmembrane region" description="Helical" evidence="6">
    <location>
        <begin position="16"/>
        <end position="33"/>
    </location>
</feature>
<feature type="transmembrane region" description="Helical" evidence="6">
    <location>
        <begin position="161"/>
        <end position="183"/>
    </location>
</feature>
<reference evidence="7" key="1">
    <citation type="submission" date="2021-03" db="EMBL/GenBank/DDBJ databases">
        <title>Taxonomic study of Clostridium polyendosporum from meadow-gley soil under rice.</title>
        <authorList>
            <person name="Kobayashi H."/>
            <person name="Tanizawa Y."/>
            <person name="Yagura M."/>
        </authorList>
    </citation>
    <scope>NUCLEOTIDE SEQUENCE</scope>
    <source>
        <strain evidence="7">JCM 30710</strain>
    </source>
</reference>
<keyword evidence="5 6" id="KW-0472">Membrane</keyword>
<evidence type="ECO:0000256" key="2">
    <source>
        <dbReference type="ARBA" id="ARBA00022475"/>
    </source>
</evidence>
<accession>A0A919RYE6</accession>
<dbReference type="EMBL" id="BOPZ01000010">
    <property type="protein sequence ID" value="GIM28820.1"/>
    <property type="molecule type" value="Genomic_DNA"/>
</dbReference>
<protein>
    <submittedName>
        <fullName evidence="7">Sugar ABC transporter permease</fullName>
    </submittedName>
</protein>
<dbReference type="AlphaFoldDB" id="A0A919RYE6"/>
<gene>
    <name evidence="7" type="ORF">CPJCM30710_14860</name>
</gene>
<feature type="transmembrane region" description="Helical" evidence="6">
    <location>
        <begin position="94"/>
        <end position="111"/>
    </location>
</feature>
<proteinExistence type="predicted"/>
<keyword evidence="8" id="KW-1185">Reference proteome</keyword>
<evidence type="ECO:0000256" key="3">
    <source>
        <dbReference type="ARBA" id="ARBA00022692"/>
    </source>
</evidence>
<dbReference type="RefSeq" id="WP_212903541.1">
    <property type="nucleotide sequence ID" value="NZ_BOPZ01000010.1"/>
</dbReference>
<dbReference type="GO" id="GO:0005886">
    <property type="term" value="C:plasma membrane"/>
    <property type="evidence" value="ECO:0007669"/>
    <property type="project" value="UniProtKB-SubCell"/>
</dbReference>
<dbReference type="Pfam" id="PF02653">
    <property type="entry name" value="BPD_transp_2"/>
    <property type="match status" value="1"/>
</dbReference>
<dbReference type="InterPro" id="IPR001851">
    <property type="entry name" value="ABC_transp_permease"/>
</dbReference>
<comment type="caution">
    <text evidence="7">The sequence shown here is derived from an EMBL/GenBank/DDBJ whole genome shotgun (WGS) entry which is preliminary data.</text>
</comment>
<dbReference type="CDD" id="cd06579">
    <property type="entry name" value="TM_PBP1_transp_AraH_like"/>
    <property type="match status" value="1"/>
</dbReference>